<reference evidence="1" key="2">
    <citation type="submission" date="2023-07" db="EMBL/GenBank/DDBJ databases">
        <authorList>
            <person name="Sun H."/>
        </authorList>
    </citation>
    <scope>NUCLEOTIDE SEQUENCE</scope>
    <source>
        <strain evidence="1">05753</strain>
    </source>
</reference>
<comment type="caution">
    <text evidence="1">The sequence shown here is derived from an EMBL/GenBank/DDBJ whole genome shotgun (WGS) entry which is preliminary data.</text>
</comment>
<accession>A0ABT8T2K4</accession>
<proteinExistence type="predicted"/>
<keyword evidence="2" id="KW-1185">Reference proteome</keyword>
<feature type="non-terminal residue" evidence="1">
    <location>
        <position position="66"/>
    </location>
</feature>
<sequence length="66" mass="7393">MQISITSRFCMAATALRFPHLPLMGQCLQNQLSGFYLVPAGDLERRVADGLPEMPWTGSAQNRLER</sequence>
<protein>
    <submittedName>
        <fullName evidence="1">Uncharacterized protein</fullName>
    </submittedName>
</protein>
<name>A0ABT8T2K4_9HYPH</name>
<reference evidence="1" key="1">
    <citation type="journal article" date="2015" name="Int. J. Syst. Evol. Microbiol.">
        <title>Rhizobium oryzicola sp. nov., potential plant-growth-promoting endophytic bacteria isolated from rice roots.</title>
        <authorList>
            <person name="Zhang X.X."/>
            <person name="Gao J.S."/>
            <person name="Cao Y.H."/>
            <person name="Sheirdil R.A."/>
            <person name="Wang X.C."/>
            <person name="Zhang L."/>
        </authorList>
    </citation>
    <scope>NUCLEOTIDE SEQUENCE</scope>
    <source>
        <strain evidence="1">05753</strain>
    </source>
</reference>
<dbReference type="EMBL" id="JAUKWQ010000011">
    <property type="protein sequence ID" value="MDO1584984.1"/>
    <property type="molecule type" value="Genomic_DNA"/>
</dbReference>
<organism evidence="1 2">
    <name type="scientific">Rhizobium oryzicola</name>
    <dbReference type="NCBI Taxonomy" id="1232668"/>
    <lineage>
        <taxon>Bacteria</taxon>
        <taxon>Pseudomonadati</taxon>
        <taxon>Pseudomonadota</taxon>
        <taxon>Alphaproteobacteria</taxon>
        <taxon>Hyphomicrobiales</taxon>
        <taxon>Rhizobiaceae</taxon>
        <taxon>Rhizobium/Agrobacterium group</taxon>
        <taxon>Rhizobium</taxon>
    </lineage>
</organism>
<dbReference type="RefSeq" id="WP_302079247.1">
    <property type="nucleotide sequence ID" value="NZ_JAUKWQ010000011.1"/>
</dbReference>
<gene>
    <name evidence="1" type="ORF">Q2T52_23080</name>
</gene>
<evidence type="ECO:0000313" key="2">
    <source>
        <dbReference type="Proteomes" id="UP001169006"/>
    </source>
</evidence>
<dbReference type="Proteomes" id="UP001169006">
    <property type="component" value="Unassembled WGS sequence"/>
</dbReference>
<evidence type="ECO:0000313" key="1">
    <source>
        <dbReference type="EMBL" id="MDO1584984.1"/>
    </source>
</evidence>